<dbReference type="Proteomes" id="UP000630528">
    <property type="component" value="Unassembled WGS sequence"/>
</dbReference>
<dbReference type="RefSeq" id="WP_201166507.1">
    <property type="nucleotide sequence ID" value="NZ_JAEPWM010000001.1"/>
</dbReference>
<evidence type="ECO:0000256" key="1">
    <source>
        <dbReference type="SAM" id="Phobius"/>
    </source>
</evidence>
<proteinExistence type="predicted"/>
<reference evidence="4" key="2">
    <citation type="submission" date="2021-01" db="EMBL/GenBank/DDBJ databases">
        <authorList>
            <person name="Kang M."/>
        </authorList>
    </citation>
    <scope>NUCLEOTIDE SEQUENCE</scope>
    <source>
        <strain evidence="4">KACC 17527</strain>
    </source>
</reference>
<dbReference type="Pfam" id="PF07589">
    <property type="entry name" value="PEP-CTERM"/>
    <property type="match status" value="1"/>
</dbReference>
<evidence type="ECO:0000256" key="2">
    <source>
        <dbReference type="SAM" id="SignalP"/>
    </source>
</evidence>
<comment type="caution">
    <text evidence="4">The sequence shown here is derived from an EMBL/GenBank/DDBJ whole genome shotgun (WGS) entry which is preliminary data.</text>
</comment>
<dbReference type="InterPro" id="IPR013424">
    <property type="entry name" value="Ice-binding_C"/>
</dbReference>
<accession>A0A934TQ66</accession>
<organism evidence="4 5">
    <name type="scientific">Ramlibacter ginsenosidimutans</name>
    <dbReference type="NCBI Taxonomy" id="502333"/>
    <lineage>
        <taxon>Bacteria</taxon>
        <taxon>Pseudomonadati</taxon>
        <taxon>Pseudomonadota</taxon>
        <taxon>Betaproteobacteria</taxon>
        <taxon>Burkholderiales</taxon>
        <taxon>Comamonadaceae</taxon>
        <taxon>Ramlibacter</taxon>
    </lineage>
</organism>
<evidence type="ECO:0000313" key="4">
    <source>
        <dbReference type="EMBL" id="MBK6005155.1"/>
    </source>
</evidence>
<reference evidence="4" key="1">
    <citation type="journal article" date="2012" name="J. Microbiol. Biotechnol.">
        <title>Ramlibacter ginsenosidimutans sp. nov., with ginsenoside-converting activity.</title>
        <authorList>
            <person name="Wang L."/>
            <person name="An D.S."/>
            <person name="Kim S.G."/>
            <person name="Jin F.X."/>
            <person name="Kim S.C."/>
            <person name="Lee S.T."/>
            <person name="Im W.T."/>
        </authorList>
    </citation>
    <scope>NUCLEOTIDE SEQUENCE</scope>
    <source>
        <strain evidence="4">KACC 17527</strain>
    </source>
</reference>
<keyword evidence="1" id="KW-0812">Transmembrane</keyword>
<dbReference type="AlphaFoldDB" id="A0A934TQ66"/>
<keyword evidence="5" id="KW-1185">Reference proteome</keyword>
<keyword evidence="1" id="KW-1133">Transmembrane helix</keyword>
<gene>
    <name evidence="4" type="ORF">JJB11_03545</name>
</gene>
<name>A0A934TQ66_9BURK</name>
<evidence type="ECO:0000313" key="5">
    <source>
        <dbReference type="Proteomes" id="UP000630528"/>
    </source>
</evidence>
<evidence type="ECO:0000259" key="3">
    <source>
        <dbReference type="Pfam" id="PF07589"/>
    </source>
</evidence>
<protein>
    <recommendedName>
        <fullName evidence="3">Ice-binding protein C-terminal domain-containing protein</fullName>
    </recommendedName>
</protein>
<feature type="signal peptide" evidence="2">
    <location>
        <begin position="1"/>
        <end position="23"/>
    </location>
</feature>
<feature type="transmembrane region" description="Helical" evidence="1">
    <location>
        <begin position="108"/>
        <end position="127"/>
    </location>
</feature>
<feature type="domain" description="Ice-binding protein C-terminal" evidence="3">
    <location>
        <begin position="107"/>
        <end position="131"/>
    </location>
</feature>
<dbReference type="EMBL" id="JAEPWM010000001">
    <property type="protein sequence ID" value="MBK6005155.1"/>
    <property type="molecule type" value="Genomic_DNA"/>
</dbReference>
<keyword evidence="2" id="KW-0732">Signal</keyword>
<sequence length="133" mass="13721">MMKARLVALAVAATLASAGFVHAAPVPLRHEPQAAPAPHGAPADVQQAVVQAASAIVLPSVPDHVPAAERALKTGSPLHTYLLSAGEYVLQVGTLSDQHAVPSRITDVPLPGAMWLFGSALLAFLGISSRRKL</sequence>
<feature type="chain" id="PRO_5037174392" description="Ice-binding protein C-terminal domain-containing protein" evidence="2">
    <location>
        <begin position="24"/>
        <end position="133"/>
    </location>
</feature>
<keyword evidence="1" id="KW-0472">Membrane</keyword>